<dbReference type="AlphaFoldDB" id="A0A942E5B1"/>
<accession>A0A942E5B1</accession>
<proteinExistence type="predicted"/>
<organism evidence="1 2">
    <name type="scientific">Pseudaminobacter soli</name>
    <name type="common">ex Zhang et al. 2022</name>
    <dbReference type="NCBI Taxonomy" id="2831468"/>
    <lineage>
        <taxon>Bacteria</taxon>
        <taxon>Pseudomonadati</taxon>
        <taxon>Pseudomonadota</taxon>
        <taxon>Alphaproteobacteria</taxon>
        <taxon>Hyphomicrobiales</taxon>
        <taxon>Phyllobacteriaceae</taxon>
        <taxon>Pseudaminobacter</taxon>
    </lineage>
</organism>
<dbReference type="RefSeq" id="WP_188256789.1">
    <property type="nucleotide sequence ID" value="NZ_JABVCF010000012.1"/>
</dbReference>
<sequence length="152" mass="17602">MHDTGFADFDFLVGEWTITNEFLRGRLKGSSDWETFPATSRVEKVMDGCGNLDQMFVPARGFTGMTLRLYNPESKLWSIYWSDTKSCRLFPPTVGKFENGRGEFYGDDVEDGQPVRVRFLWTAGDSPRWEQAMSADGGKTWELNWIMRFERE</sequence>
<evidence type="ECO:0008006" key="3">
    <source>
        <dbReference type="Google" id="ProtNLM"/>
    </source>
</evidence>
<gene>
    <name evidence="1" type="ORF">KEU06_21800</name>
</gene>
<reference evidence="1" key="1">
    <citation type="submission" date="2021-04" db="EMBL/GenBank/DDBJ databases">
        <title>Pseudaminobacter soli sp. nov., isolated from paddy soil contaminated by heavy metals.</title>
        <authorList>
            <person name="Zhang K."/>
        </authorList>
    </citation>
    <scope>NUCLEOTIDE SEQUENCE</scope>
    <source>
        <strain evidence="1">19-2017</strain>
    </source>
</reference>
<dbReference type="EMBL" id="JAGWCR010000012">
    <property type="protein sequence ID" value="MBS3651251.1"/>
    <property type="molecule type" value="Genomic_DNA"/>
</dbReference>
<evidence type="ECO:0000313" key="2">
    <source>
        <dbReference type="Proteomes" id="UP000680348"/>
    </source>
</evidence>
<dbReference type="Proteomes" id="UP000680348">
    <property type="component" value="Unassembled WGS sequence"/>
</dbReference>
<evidence type="ECO:0000313" key="1">
    <source>
        <dbReference type="EMBL" id="MBS3651251.1"/>
    </source>
</evidence>
<name>A0A942E5B1_9HYPH</name>
<comment type="caution">
    <text evidence="1">The sequence shown here is derived from an EMBL/GenBank/DDBJ whole genome shotgun (WGS) entry which is preliminary data.</text>
</comment>
<protein>
    <recommendedName>
        <fullName evidence="3">DUF1579 domain-containing protein</fullName>
    </recommendedName>
</protein>
<keyword evidence="2" id="KW-1185">Reference proteome</keyword>